<dbReference type="Proteomes" id="UP001301769">
    <property type="component" value="Unassembled WGS sequence"/>
</dbReference>
<feature type="region of interest" description="Disordered" evidence="1">
    <location>
        <begin position="42"/>
        <end position="63"/>
    </location>
</feature>
<keyword evidence="3" id="KW-1185">Reference proteome</keyword>
<reference evidence="2" key="2">
    <citation type="submission" date="2023-05" db="EMBL/GenBank/DDBJ databases">
        <authorList>
            <consortium name="Lawrence Berkeley National Laboratory"/>
            <person name="Steindorff A."/>
            <person name="Hensen N."/>
            <person name="Bonometti L."/>
            <person name="Westerberg I."/>
            <person name="Brannstrom I.O."/>
            <person name="Guillou S."/>
            <person name="Cros-Aarteil S."/>
            <person name="Calhoun S."/>
            <person name="Haridas S."/>
            <person name="Kuo A."/>
            <person name="Mondo S."/>
            <person name="Pangilinan J."/>
            <person name="Riley R."/>
            <person name="Labutti K."/>
            <person name="Andreopoulos B."/>
            <person name="Lipzen A."/>
            <person name="Chen C."/>
            <person name="Yanf M."/>
            <person name="Daum C."/>
            <person name="Ng V."/>
            <person name="Clum A."/>
            <person name="Ohm R."/>
            <person name="Martin F."/>
            <person name="Silar P."/>
            <person name="Natvig D."/>
            <person name="Lalanne C."/>
            <person name="Gautier V."/>
            <person name="Ament-Velasquez S.L."/>
            <person name="Kruys A."/>
            <person name="Hutchinson M.I."/>
            <person name="Powell A.J."/>
            <person name="Barry K."/>
            <person name="Miller A.N."/>
            <person name="Grigoriev I.V."/>
            <person name="Debuchy R."/>
            <person name="Gladieux P."/>
            <person name="Thoren M.H."/>
            <person name="Johannesson H."/>
        </authorList>
    </citation>
    <scope>NUCLEOTIDE SEQUENCE</scope>
    <source>
        <strain evidence="2">PSN293</strain>
    </source>
</reference>
<gene>
    <name evidence="2" type="ORF">QBC37DRAFT_456712</name>
</gene>
<evidence type="ECO:0000313" key="2">
    <source>
        <dbReference type="EMBL" id="KAK4207055.1"/>
    </source>
</evidence>
<organism evidence="2 3">
    <name type="scientific">Rhypophila decipiens</name>
    <dbReference type="NCBI Taxonomy" id="261697"/>
    <lineage>
        <taxon>Eukaryota</taxon>
        <taxon>Fungi</taxon>
        <taxon>Dikarya</taxon>
        <taxon>Ascomycota</taxon>
        <taxon>Pezizomycotina</taxon>
        <taxon>Sordariomycetes</taxon>
        <taxon>Sordariomycetidae</taxon>
        <taxon>Sordariales</taxon>
        <taxon>Naviculisporaceae</taxon>
        <taxon>Rhypophila</taxon>
    </lineage>
</organism>
<accession>A0AAN7B3P0</accession>
<comment type="caution">
    <text evidence="2">The sequence shown here is derived from an EMBL/GenBank/DDBJ whole genome shotgun (WGS) entry which is preliminary data.</text>
</comment>
<evidence type="ECO:0000256" key="1">
    <source>
        <dbReference type="SAM" id="MobiDB-lite"/>
    </source>
</evidence>
<proteinExistence type="predicted"/>
<name>A0AAN7B3P0_9PEZI</name>
<sequence length="329" mass="37525">MSEPVPETTVIAPDGDEPKTRFIAPDGDVILVVGAAPKTRLPQTGLRGRVSHPPSPKEIELPEDSPKAMDTISCVLHHQNDQVLESMGSDDLFNIAVHADKYDLIRALKLLITLWLTTSNPLYTSGMVDDGYRLTTAFIIRDSKNFARISVNLITQHAEPYSEIYKVDQLRDRLPRMILYSLEERRTKMRYEIHELWAKGIKETCHETYSSTTCKWGYQRMERYKLLCKRFDGGRIIADVPISTLIRESKKASTEDMTEKSHCKYSPSCRCSDTYTQSGHSMVHHSTIQSEETFAGQLKCLKKRFGLCFDCLDCLEGKKEKCAHQEKQD</sequence>
<reference evidence="2" key="1">
    <citation type="journal article" date="2023" name="Mol. Phylogenet. Evol.">
        <title>Genome-scale phylogeny and comparative genomics of the fungal order Sordariales.</title>
        <authorList>
            <person name="Hensen N."/>
            <person name="Bonometti L."/>
            <person name="Westerberg I."/>
            <person name="Brannstrom I.O."/>
            <person name="Guillou S."/>
            <person name="Cros-Aarteil S."/>
            <person name="Calhoun S."/>
            <person name="Haridas S."/>
            <person name="Kuo A."/>
            <person name="Mondo S."/>
            <person name="Pangilinan J."/>
            <person name="Riley R."/>
            <person name="LaButti K."/>
            <person name="Andreopoulos B."/>
            <person name="Lipzen A."/>
            <person name="Chen C."/>
            <person name="Yan M."/>
            <person name="Daum C."/>
            <person name="Ng V."/>
            <person name="Clum A."/>
            <person name="Steindorff A."/>
            <person name="Ohm R.A."/>
            <person name="Martin F."/>
            <person name="Silar P."/>
            <person name="Natvig D.O."/>
            <person name="Lalanne C."/>
            <person name="Gautier V."/>
            <person name="Ament-Velasquez S.L."/>
            <person name="Kruys A."/>
            <person name="Hutchinson M.I."/>
            <person name="Powell A.J."/>
            <person name="Barry K."/>
            <person name="Miller A.N."/>
            <person name="Grigoriev I.V."/>
            <person name="Debuchy R."/>
            <person name="Gladieux P."/>
            <person name="Hiltunen Thoren M."/>
            <person name="Johannesson H."/>
        </authorList>
    </citation>
    <scope>NUCLEOTIDE SEQUENCE</scope>
    <source>
        <strain evidence="2">PSN293</strain>
    </source>
</reference>
<dbReference type="EMBL" id="MU858324">
    <property type="protein sequence ID" value="KAK4207055.1"/>
    <property type="molecule type" value="Genomic_DNA"/>
</dbReference>
<evidence type="ECO:0000313" key="3">
    <source>
        <dbReference type="Proteomes" id="UP001301769"/>
    </source>
</evidence>
<dbReference type="AlphaFoldDB" id="A0AAN7B3P0"/>
<protein>
    <submittedName>
        <fullName evidence="2">Uncharacterized protein</fullName>
    </submittedName>
</protein>